<proteinExistence type="predicted"/>
<dbReference type="EMBL" id="JAYWIO010000004">
    <property type="protein sequence ID" value="KAK7267102.1"/>
    <property type="molecule type" value="Genomic_DNA"/>
</dbReference>
<dbReference type="AlphaFoldDB" id="A0AAN9F0G4"/>
<comment type="caution">
    <text evidence="1">The sequence shown here is derived from an EMBL/GenBank/DDBJ whole genome shotgun (WGS) entry which is preliminary data.</text>
</comment>
<evidence type="ECO:0000313" key="2">
    <source>
        <dbReference type="Proteomes" id="UP001372338"/>
    </source>
</evidence>
<accession>A0AAN9F0G4</accession>
<sequence length="84" mass="9611">MSESFRRLSVPCWFRTLTTTPLYHTPLNLIPYPTPHSSFPPFHFLSSILLSHPTVNCLTQTLTPFLNPQHQHRDPRIGLGSVSE</sequence>
<dbReference type="Proteomes" id="UP001372338">
    <property type="component" value="Unassembled WGS sequence"/>
</dbReference>
<evidence type="ECO:0000313" key="1">
    <source>
        <dbReference type="EMBL" id="KAK7267102.1"/>
    </source>
</evidence>
<organism evidence="1 2">
    <name type="scientific">Crotalaria pallida</name>
    <name type="common">Smooth rattlebox</name>
    <name type="synonym">Crotalaria striata</name>
    <dbReference type="NCBI Taxonomy" id="3830"/>
    <lineage>
        <taxon>Eukaryota</taxon>
        <taxon>Viridiplantae</taxon>
        <taxon>Streptophyta</taxon>
        <taxon>Embryophyta</taxon>
        <taxon>Tracheophyta</taxon>
        <taxon>Spermatophyta</taxon>
        <taxon>Magnoliopsida</taxon>
        <taxon>eudicotyledons</taxon>
        <taxon>Gunneridae</taxon>
        <taxon>Pentapetalae</taxon>
        <taxon>rosids</taxon>
        <taxon>fabids</taxon>
        <taxon>Fabales</taxon>
        <taxon>Fabaceae</taxon>
        <taxon>Papilionoideae</taxon>
        <taxon>50 kb inversion clade</taxon>
        <taxon>genistoids sensu lato</taxon>
        <taxon>core genistoids</taxon>
        <taxon>Crotalarieae</taxon>
        <taxon>Crotalaria</taxon>
    </lineage>
</organism>
<protein>
    <submittedName>
        <fullName evidence="1">Uncharacterized protein</fullName>
    </submittedName>
</protein>
<reference evidence="1 2" key="1">
    <citation type="submission" date="2024-01" db="EMBL/GenBank/DDBJ databases">
        <title>The genomes of 5 underutilized Papilionoideae crops provide insights into root nodulation and disease resistanc.</title>
        <authorList>
            <person name="Yuan L."/>
        </authorList>
    </citation>
    <scope>NUCLEOTIDE SEQUENCE [LARGE SCALE GENOMIC DNA]</scope>
    <source>
        <strain evidence="1">ZHUSHIDOU_FW_LH</strain>
        <tissue evidence="1">Leaf</tissue>
    </source>
</reference>
<name>A0AAN9F0G4_CROPI</name>
<gene>
    <name evidence="1" type="ORF">RIF29_19766</name>
</gene>
<keyword evidence="2" id="KW-1185">Reference proteome</keyword>